<protein>
    <submittedName>
        <fullName evidence="1">Uncharacterized protein</fullName>
    </submittedName>
</protein>
<gene>
    <name evidence="1" type="ORF">DSM101010T_32970</name>
</gene>
<evidence type="ECO:0000313" key="1">
    <source>
        <dbReference type="EMBL" id="GFM34932.1"/>
    </source>
</evidence>
<organism evidence="1 2">
    <name type="scientific">Desulfovibrio subterraneus</name>
    <dbReference type="NCBI Taxonomy" id="2718620"/>
    <lineage>
        <taxon>Bacteria</taxon>
        <taxon>Pseudomonadati</taxon>
        <taxon>Thermodesulfobacteriota</taxon>
        <taxon>Desulfovibrionia</taxon>
        <taxon>Desulfovibrionales</taxon>
        <taxon>Desulfovibrionaceae</taxon>
        <taxon>Desulfovibrio</taxon>
    </lineage>
</organism>
<accession>A0A7J0BNZ4</accession>
<proteinExistence type="predicted"/>
<dbReference type="Proteomes" id="UP000503840">
    <property type="component" value="Unassembled WGS sequence"/>
</dbReference>
<comment type="caution">
    <text evidence="1">The sequence shown here is derived from an EMBL/GenBank/DDBJ whole genome shotgun (WGS) entry which is preliminary data.</text>
</comment>
<dbReference type="EMBL" id="BLVO01000016">
    <property type="protein sequence ID" value="GFM34932.1"/>
    <property type="molecule type" value="Genomic_DNA"/>
</dbReference>
<evidence type="ECO:0000313" key="2">
    <source>
        <dbReference type="Proteomes" id="UP000503840"/>
    </source>
</evidence>
<dbReference type="RefSeq" id="WP_174406579.1">
    <property type="nucleotide sequence ID" value="NZ_BLVO01000016.1"/>
</dbReference>
<dbReference type="AlphaFoldDB" id="A0A7J0BNZ4"/>
<keyword evidence="2" id="KW-1185">Reference proteome</keyword>
<sequence length="266" mass="30171">MLYDDGFLHDREPMQIGWRYGAHDAGSATITPAERQFMQLPPELLFASDCFQAIYARKRQHVSRHPLVTALPQFTLLYTGERLDQFDLDVLLACLRSTHRAVPVKGMVRISLRELAQKVSRTTGKMVQARVRGSLRRLEAGTLHISDARYEFLFSFLQQVMINRENDLCLVAVHPMLLESLNAIPRLDLKIRDRGALAADGLLRWLHALSHCCSEMCIPQAMLPELSGSRALPRDRVETAMATLADTGCRHYLGLTDTQELFLCLR</sequence>
<reference evidence="1 2" key="1">
    <citation type="submission" date="2020-05" db="EMBL/GenBank/DDBJ databases">
        <title>Draft genome sequence of Desulfovibrio sp. strain HN2T.</title>
        <authorList>
            <person name="Ueno A."/>
            <person name="Tamazawa S."/>
            <person name="Tamamura S."/>
            <person name="Murakami T."/>
            <person name="Kiyama T."/>
            <person name="Inomata H."/>
            <person name="Amano Y."/>
            <person name="Miyakawa K."/>
            <person name="Tamaki H."/>
            <person name="Naganuma T."/>
            <person name="Kaneko K."/>
        </authorList>
    </citation>
    <scope>NUCLEOTIDE SEQUENCE [LARGE SCALE GENOMIC DNA]</scope>
    <source>
        <strain evidence="1 2">HN2</strain>
    </source>
</reference>
<name>A0A7J0BNZ4_9BACT</name>